<dbReference type="PANTHER" id="PTHR23159:SF31">
    <property type="entry name" value="CENTROSOME-ASSOCIATED PROTEIN CEP250 ISOFORM X1"/>
    <property type="match status" value="1"/>
</dbReference>
<dbReference type="WBParaSite" id="ALUE_0000513401-mRNA-1">
    <property type="protein sequence ID" value="ALUE_0000513401-mRNA-1"/>
    <property type="gene ID" value="ALUE_0000513401"/>
</dbReference>
<dbReference type="Proteomes" id="UP000036681">
    <property type="component" value="Unplaced"/>
</dbReference>
<evidence type="ECO:0000256" key="2">
    <source>
        <dbReference type="SAM" id="MobiDB-lite"/>
    </source>
</evidence>
<feature type="region of interest" description="Disordered" evidence="2">
    <location>
        <begin position="1115"/>
        <end position="1138"/>
    </location>
</feature>
<protein>
    <submittedName>
        <fullName evidence="4">Centrosomal protein of 162 kDa</fullName>
    </submittedName>
</protein>
<evidence type="ECO:0000313" key="3">
    <source>
        <dbReference type="Proteomes" id="UP000036681"/>
    </source>
</evidence>
<feature type="compositionally biased region" description="Polar residues" evidence="2">
    <location>
        <begin position="20"/>
        <end position="29"/>
    </location>
</feature>
<feature type="compositionally biased region" description="Basic and acidic residues" evidence="2">
    <location>
        <begin position="50"/>
        <end position="76"/>
    </location>
</feature>
<sequence length="1655" mass="190124">MSSLPSTPRDEVVPTVDPNVASTSSSNLAQPLPKKGILKRVSSQGATPREALEERDHIFPLRELRPSPDRFPDRPATRIPKLSLTWSEKNAVAFFGDTTSDENTTENDDASVPTLIPFPRRSPPTDSHTGAIRQTAILDDEESEETELHDELMMGDDEEDNPSETDDDRSMNGNGASHIAGKWWFGKSTKFIPHCAKRGCTHVHSSECAGGEYLTPTQRRTKEIHLLRKQLKLALNQIEDKDAHLAQLRDRLNELESVIESSHSLGDTHRLMSRHNEIIEQHAREKEALIEKHEIRVRQLIQEAVDARAEAVKLKMALKDLKNKKEKKSLSDKSTMTEVIEMTPDVPTPRTHPDPPVMSASFPPSPQAEKAVQPTTLTIPQEILLQLQAYQNEAMVWRTKAAQLEIVVKEQLVKTQQASELERYRSENERLRLIVQKHVDMASPQMVDSGIETTLSLLSPERRSSIASECFVPQCIDRKAQLVNENTQLSEKLDEQMLRINELESDVSLLRNTIDSLEEESKKAFTAMEQMSKEIEEKTAEVQAANMAIVRLQGEVATKTKAICYLEERHQVYRNTILDNHLVVKDESTEDWRRGFSDPRYVVNLSKTVQTDLTSEALSHNEKQFHSLHDKLKELEQEFSSKKSNMHERFREIEQNLIMKTSLVESLSHQLEQADKEAISESARHQKEREAFQSRLLELGRIAERVPVLEFEIERLQQERSMLELKLRSAREEFDTGLEVALAESLKKYQQQTVYWNEKMATAAAQQDALKNQIAAMEKEMVEIRLRSDVEKADMARRLTSSIDHVTQLNKLMNRTMRDAQVDAHPRVVSKYVACRPNARNKMTDIGKGDLFDEVEERLKLCQGELNTTRRQVEVLQQKLIDTAQVQTGGHSKMPTFSPVLLRTSREIQVTDTEVISPKSNETTEKLCEKIDELEKRNVDLAARMRECQEEKQNMIKMQRQQVAQLVAEFDIVRKELDQEMSRYENERRKLKNRVEMLEKVKADRDRLIEHLRRIETANGEVNPQLLMPKTGRNGANVERPMKDKIDSESSFEKENALSIKRCISVPHMYSKMASACDEMSALRERNSVLARANAHLTRELMSLRRSVQSSIQRTVSRVSDVNSHNGKSPSMRSEVSPSLGDLAADLNQVRTDLQNILVQIDNAADGAERESTHSSEEADAGSSKAESVRSSELHEIEPLRRALKRSRAEREALKEQLDRVTFQLQDACRELDLYKREPRENVIKQSHNPHLPRSRSFVEIGRATIDLDEHLRWKEKAGTMFRELNRIRKQHRICDAERRELRLQLVMMRGELGLAQCQLVELSTRPRHDGARNTVSQSGAVTSSCDRKTRRSAGEKVRSAARSDGTHEQGDSSGTYVTARASFSSLNDITSLSEPDLSSRSQSRHEDFISLKFRASKKLFSKEEERRRNAEEHDEIIKEAAKAQLVALKQQNDRLREELTSPQRCPADERELEMKQLAMMNDSLRDEIHTLRSELECLRTAADARLSLYEQREAERKVEFSHLLMQIDELNVEKEKRNSEEAVRRAAYEARISMISRENELLLKKMDEVEKERQEMYLVMFKKGQQAAEHDIQEVKAVDEMTEDRIVLRFLHDAFYYFMLNKGDSREHLQAIMTMLNFTTQQKEDVYRRRGASH</sequence>
<feature type="compositionally biased region" description="Acidic residues" evidence="2">
    <location>
        <begin position="138"/>
        <end position="167"/>
    </location>
</feature>
<name>A0A0M3HRX4_ASCLU</name>
<accession>A0A0M3HRX4</accession>
<keyword evidence="1" id="KW-0175">Coiled coil</keyword>
<feature type="coiled-coil region" evidence="1">
    <location>
        <begin position="1439"/>
        <end position="1502"/>
    </location>
</feature>
<keyword evidence="3" id="KW-1185">Reference proteome</keyword>
<feature type="region of interest" description="Disordered" evidence="2">
    <location>
        <begin position="1165"/>
        <end position="1196"/>
    </location>
</feature>
<organism evidence="3 4">
    <name type="scientific">Ascaris lumbricoides</name>
    <name type="common">Giant roundworm</name>
    <dbReference type="NCBI Taxonomy" id="6252"/>
    <lineage>
        <taxon>Eukaryota</taxon>
        <taxon>Metazoa</taxon>
        <taxon>Ecdysozoa</taxon>
        <taxon>Nematoda</taxon>
        <taxon>Chromadorea</taxon>
        <taxon>Rhabditida</taxon>
        <taxon>Spirurina</taxon>
        <taxon>Ascaridomorpha</taxon>
        <taxon>Ascaridoidea</taxon>
        <taxon>Ascarididae</taxon>
        <taxon>Ascaris</taxon>
    </lineage>
</organism>
<proteinExistence type="predicted"/>
<feature type="compositionally biased region" description="Polar residues" evidence="2">
    <location>
        <begin position="1115"/>
        <end position="1137"/>
    </location>
</feature>
<feature type="region of interest" description="Disordered" evidence="2">
    <location>
        <begin position="1"/>
        <end position="76"/>
    </location>
</feature>
<feature type="compositionally biased region" description="Acidic residues" evidence="2">
    <location>
        <begin position="99"/>
        <end position="109"/>
    </location>
</feature>
<feature type="compositionally biased region" description="Basic and acidic residues" evidence="2">
    <location>
        <begin position="1167"/>
        <end position="1177"/>
    </location>
</feature>
<feature type="coiled-coil region" evidence="1">
    <location>
        <begin position="924"/>
        <end position="1018"/>
    </location>
</feature>
<feature type="coiled-coil region" evidence="1">
    <location>
        <begin position="1197"/>
        <end position="1238"/>
    </location>
</feature>
<feature type="coiled-coil region" evidence="1">
    <location>
        <begin position="479"/>
        <end position="555"/>
    </location>
</feature>
<reference evidence="4" key="1">
    <citation type="submission" date="2016-05" db="UniProtKB">
        <authorList>
            <consortium name="WormBaseParasite"/>
        </authorList>
    </citation>
    <scope>IDENTIFICATION</scope>
</reference>
<evidence type="ECO:0000256" key="1">
    <source>
        <dbReference type="SAM" id="Coils"/>
    </source>
</evidence>
<feature type="compositionally biased region" description="Basic and acidic residues" evidence="2">
    <location>
        <begin position="1187"/>
        <end position="1196"/>
    </location>
</feature>
<feature type="compositionally biased region" description="Polar residues" evidence="2">
    <location>
        <begin position="1334"/>
        <end position="1345"/>
    </location>
</feature>
<feature type="region of interest" description="Disordered" evidence="2">
    <location>
        <begin position="97"/>
        <end position="174"/>
    </location>
</feature>
<feature type="region of interest" description="Disordered" evidence="2">
    <location>
        <begin position="1329"/>
        <end position="1377"/>
    </location>
</feature>
<evidence type="ECO:0000313" key="4">
    <source>
        <dbReference type="WBParaSite" id="ALUE_0000513401-mRNA-1"/>
    </source>
</evidence>
<feature type="coiled-coil region" evidence="1">
    <location>
        <begin position="852"/>
        <end position="879"/>
    </location>
</feature>
<feature type="coiled-coil region" evidence="1">
    <location>
        <begin position="760"/>
        <end position="787"/>
    </location>
</feature>
<feature type="coiled-coil region" evidence="1">
    <location>
        <begin position="231"/>
        <end position="324"/>
    </location>
</feature>
<dbReference type="PANTHER" id="PTHR23159">
    <property type="entry name" value="CENTROSOMAL PROTEIN 2"/>
    <property type="match status" value="1"/>
</dbReference>